<dbReference type="InterPro" id="IPR013747">
    <property type="entry name" value="ACP_syn_III_C"/>
</dbReference>
<dbReference type="EMBL" id="RJVJ01000003">
    <property type="protein sequence ID" value="ROR35701.1"/>
    <property type="molecule type" value="Genomic_DNA"/>
</dbReference>
<dbReference type="Gene3D" id="3.40.47.10">
    <property type="match status" value="2"/>
</dbReference>
<accession>A0A8G1XBS5</accession>
<keyword evidence="1" id="KW-0808">Transferase</keyword>
<evidence type="ECO:0000313" key="7">
    <source>
        <dbReference type="Proteomes" id="UP000267408"/>
    </source>
</evidence>
<evidence type="ECO:0000259" key="3">
    <source>
        <dbReference type="Pfam" id="PF08541"/>
    </source>
</evidence>
<organism evidence="5 6">
    <name type="scientific">Kitasatospora cineracea</name>
    <dbReference type="NCBI Taxonomy" id="88074"/>
    <lineage>
        <taxon>Bacteria</taxon>
        <taxon>Bacillati</taxon>
        <taxon>Actinomycetota</taxon>
        <taxon>Actinomycetes</taxon>
        <taxon>Kitasatosporales</taxon>
        <taxon>Streptomycetaceae</taxon>
        <taxon>Kitasatospora</taxon>
    </lineage>
</organism>
<name>A0A3N4R3N6_9ACTN</name>
<dbReference type="PANTHER" id="PTHR34069">
    <property type="entry name" value="3-OXOACYL-[ACYL-CARRIER-PROTEIN] SYNTHASE 3"/>
    <property type="match status" value="1"/>
</dbReference>
<dbReference type="AlphaFoldDB" id="A0A3N4R3N6"/>
<proteinExistence type="predicted"/>
<evidence type="ECO:0000313" key="4">
    <source>
        <dbReference type="EMBL" id="ROR35701.1"/>
    </source>
</evidence>
<dbReference type="GO" id="GO:0016747">
    <property type="term" value="F:acyltransferase activity, transferring groups other than amino-acyl groups"/>
    <property type="evidence" value="ECO:0007669"/>
    <property type="project" value="UniProtKB-ARBA"/>
</dbReference>
<dbReference type="GO" id="GO:0044550">
    <property type="term" value="P:secondary metabolite biosynthetic process"/>
    <property type="evidence" value="ECO:0007669"/>
    <property type="project" value="TreeGrafter"/>
</dbReference>
<keyword evidence="6" id="KW-1185">Reference proteome</keyword>
<sequence>MTSLLAVSDHLPSGRVPIEALAGEYGLTPMELRIFRRYHGLGEVARDPGGSLLDLLRGAAAGLAALRGREHRVRYVLHARSFPTVVPFPHDPVRELCAELGLDEGVPVFSVGHHACASGLLAIDAAGRLLAADGDPDALALVLAGEKAFTPEAGMVPGSSFFGEGAGACLVSPVGGRDRVLAYAADLRGEFDTDAEEQALEFQRIYGEALAATVLAAVERAGLALEAVTAVLPHNVNRAAWHQVCRLLGYPRERVVLDNVPAVGHVFCADHFVNHRTARQRGLLRRGEPYVLAAAGAGRGATFAAMVLQH</sequence>
<reference evidence="6 7" key="1">
    <citation type="submission" date="2018-11" db="EMBL/GenBank/DDBJ databases">
        <title>Sequencing the genomes of 1000 actinobacteria strains.</title>
        <authorList>
            <person name="Klenk H.-P."/>
        </authorList>
    </citation>
    <scope>NUCLEOTIDE SEQUENCE [LARGE SCALE GENOMIC DNA]</scope>
    <source>
        <strain evidence="4 7">DSM 44780</strain>
        <strain evidence="5 6">DSM 44781</strain>
    </source>
</reference>
<protein>
    <submittedName>
        <fullName evidence="5">3-oxoacyl-[acyl-carrier-protein] synthase-3</fullName>
    </submittedName>
</protein>
<evidence type="ECO:0000313" key="6">
    <source>
        <dbReference type="Proteomes" id="UP000266906"/>
    </source>
</evidence>
<feature type="domain" description="Beta-ketoacyl-[acyl-carrier-protein] synthase III C-terminal" evidence="3">
    <location>
        <begin position="219"/>
        <end position="309"/>
    </location>
</feature>
<dbReference type="PANTHER" id="PTHR34069:SF2">
    <property type="entry name" value="BETA-KETOACYL-[ACYL-CARRIER-PROTEIN] SYNTHASE III"/>
    <property type="match status" value="1"/>
</dbReference>
<comment type="caution">
    <text evidence="5">The sequence shown here is derived from an EMBL/GenBank/DDBJ whole genome shotgun (WGS) entry which is preliminary data.</text>
</comment>
<dbReference type="EMBL" id="RKQG01000003">
    <property type="protein sequence ID" value="RPE27792.1"/>
    <property type="molecule type" value="Genomic_DNA"/>
</dbReference>
<dbReference type="Proteomes" id="UP000266906">
    <property type="component" value="Unassembled WGS sequence"/>
</dbReference>
<dbReference type="RefSeq" id="WP_123563885.1">
    <property type="nucleotide sequence ID" value="NZ_JBEYIY010000012.1"/>
</dbReference>
<accession>A0A3N4R3N6</accession>
<gene>
    <name evidence="5" type="ORF">EDD38_7082</name>
    <name evidence="4" type="ORF">EDD39_7363</name>
</gene>
<dbReference type="InterPro" id="IPR016039">
    <property type="entry name" value="Thiolase-like"/>
</dbReference>
<keyword evidence="2" id="KW-0012">Acyltransferase</keyword>
<dbReference type="OrthoDB" id="2636646at2"/>
<evidence type="ECO:0000313" key="5">
    <source>
        <dbReference type="EMBL" id="RPE27792.1"/>
    </source>
</evidence>
<dbReference type="Pfam" id="PF08541">
    <property type="entry name" value="ACP_syn_III_C"/>
    <property type="match status" value="1"/>
</dbReference>
<evidence type="ECO:0000256" key="2">
    <source>
        <dbReference type="ARBA" id="ARBA00023315"/>
    </source>
</evidence>
<dbReference type="SUPFAM" id="SSF53901">
    <property type="entry name" value="Thiolase-like"/>
    <property type="match status" value="1"/>
</dbReference>
<dbReference type="Proteomes" id="UP000267408">
    <property type="component" value="Unassembled WGS sequence"/>
</dbReference>
<evidence type="ECO:0000256" key="1">
    <source>
        <dbReference type="ARBA" id="ARBA00022679"/>
    </source>
</evidence>